<accession>A0A8S1CQ86</accession>
<dbReference type="FunFam" id="3.30.70.100:FF:000011">
    <property type="entry name" value="Acylphosphatase"/>
    <property type="match status" value="1"/>
</dbReference>
<gene>
    <name evidence="8" type="ORF">CLODIP_2_CD12154</name>
</gene>
<dbReference type="Gene3D" id="3.30.70.100">
    <property type="match status" value="1"/>
</dbReference>
<evidence type="ECO:0000256" key="4">
    <source>
        <dbReference type="ARBA" id="ARBA00047645"/>
    </source>
</evidence>
<dbReference type="InterPro" id="IPR036046">
    <property type="entry name" value="Acylphosphatase-like_dom_sf"/>
</dbReference>
<feature type="active site" evidence="5">
    <location>
        <position position="68"/>
    </location>
</feature>
<dbReference type="InterPro" id="IPR017968">
    <property type="entry name" value="Acylphosphatase_CS"/>
</dbReference>
<comment type="catalytic activity">
    <reaction evidence="4 5">
        <text>an acyl phosphate + H2O = a carboxylate + phosphate + H(+)</text>
        <dbReference type="Rhea" id="RHEA:14965"/>
        <dbReference type="ChEBI" id="CHEBI:15377"/>
        <dbReference type="ChEBI" id="CHEBI:15378"/>
        <dbReference type="ChEBI" id="CHEBI:29067"/>
        <dbReference type="ChEBI" id="CHEBI:43474"/>
        <dbReference type="ChEBI" id="CHEBI:59918"/>
        <dbReference type="EC" id="3.6.1.7"/>
    </reaction>
</comment>
<dbReference type="OrthoDB" id="7961613at2759"/>
<dbReference type="Proteomes" id="UP000494165">
    <property type="component" value="Unassembled WGS sequence"/>
</dbReference>
<evidence type="ECO:0000256" key="5">
    <source>
        <dbReference type="PROSITE-ProRule" id="PRU00520"/>
    </source>
</evidence>
<protein>
    <recommendedName>
        <fullName evidence="2 5">acylphosphatase</fullName>
        <ecNumber evidence="2 5">3.6.1.7</ecNumber>
    </recommendedName>
</protein>
<dbReference type="PANTHER" id="PTHR10029:SF3">
    <property type="entry name" value="ACYLPHOSPHATASE-RELATED"/>
    <property type="match status" value="1"/>
</dbReference>
<keyword evidence="9" id="KW-1185">Reference proteome</keyword>
<keyword evidence="3 5" id="KW-0378">Hydrolase</keyword>
<dbReference type="PRINTS" id="PR00112">
    <property type="entry name" value="ACYLPHPHTASE"/>
</dbReference>
<evidence type="ECO:0000256" key="3">
    <source>
        <dbReference type="ARBA" id="ARBA00022801"/>
    </source>
</evidence>
<dbReference type="PROSITE" id="PS51160">
    <property type="entry name" value="ACYLPHOSPHATASE_3"/>
    <property type="match status" value="1"/>
</dbReference>
<evidence type="ECO:0000256" key="2">
    <source>
        <dbReference type="ARBA" id="ARBA00012150"/>
    </source>
</evidence>
<dbReference type="GO" id="GO:0003998">
    <property type="term" value="F:acylphosphatase activity"/>
    <property type="evidence" value="ECO:0007669"/>
    <property type="project" value="UniProtKB-EC"/>
</dbReference>
<dbReference type="PROSITE" id="PS00150">
    <property type="entry name" value="ACYLPHOSPHATASE_1"/>
    <property type="match status" value="1"/>
</dbReference>
<dbReference type="PANTHER" id="PTHR10029">
    <property type="entry name" value="ACYLPHOSPHATASE"/>
    <property type="match status" value="1"/>
</dbReference>
<dbReference type="Pfam" id="PF00708">
    <property type="entry name" value="Acylphosphatase"/>
    <property type="match status" value="1"/>
</dbReference>
<feature type="domain" description="Acylphosphatase-like" evidence="7">
    <location>
        <begin position="35"/>
        <end position="127"/>
    </location>
</feature>
<dbReference type="SUPFAM" id="SSF54975">
    <property type="entry name" value="Acylphosphatase/BLUF domain-like"/>
    <property type="match status" value="1"/>
</dbReference>
<comment type="caution">
    <text evidence="8">The sequence shown here is derived from an EMBL/GenBank/DDBJ whole genome shotgun (WGS) entry which is preliminary data.</text>
</comment>
<sequence length="127" mass="14321">MGGRGGAAKRAKPTKHILTTKGKGRPTMAEQQIISADFEVFGRVQGVFFRKYTVQTGKQLGLRGWCMNTKHETVLGHMEGSQEAVNQMKHWLANVGSPSSRIEKVDIRNEKSVTKYSIEYNDFKVHR</sequence>
<dbReference type="InterPro" id="IPR020456">
    <property type="entry name" value="Acylphosphatase"/>
</dbReference>
<evidence type="ECO:0000256" key="6">
    <source>
        <dbReference type="RuleBase" id="RU004168"/>
    </source>
</evidence>
<evidence type="ECO:0000313" key="9">
    <source>
        <dbReference type="Proteomes" id="UP000494165"/>
    </source>
</evidence>
<evidence type="ECO:0000313" key="8">
    <source>
        <dbReference type="EMBL" id="CAB3370202.1"/>
    </source>
</evidence>
<name>A0A8S1CQ86_9INSE</name>
<dbReference type="EC" id="3.6.1.7" evidence="2 5"/>
<dbReference type="AlphaFoldDB" id="A0A8S1CQ86"/>
<evidence type="ECO:0000256" key="1">
    <source>
        <dbReference type="ARBA" id="ARBA00005614"/>
    </source>
</evidence>
<dbReference type="EMBL" id="CADEPI010000050">
    <property type="protein sequence ID" value="CAB3370202.1"/>
    <property type="molecule type" value="Genomic_DNA"/>
</dbReference>
<proteinExistence type="inferred from homology"/>
<organism evidence="8 9">
    <name type="scientific">Cloeon dipterum</name>
    <dbReference type="NCBI Taxonomy" id="197152"/>
    <lineage>
        <taxon>Eukaryota</taxon>
        <taxon>Metazoa</taxon>
        <taxon>Ecdysozoa</taxon>
        <taxon>Arthropoda</taxon>
        <taxon>Hexapoda</taxon>
        <taxon>Insecta</taxon>
        <taxon>Pterygota</taxon>
        <taxon>Palaeoptera</taxon>
        <taxon>Ephemeroptera</taxon>
        <taxon>Pisciforma</taxon>
        <taxon>Baetidae</taxon>
        <taxon>Cloeon</taxon>
    </lineage>
</organism>
<dbReference type="InterPro" id="IPR001792">
    <property type="entry name" value="Acylphosphatase-like_dom"/>
</dbReference>
<comment type="similarity">
    <text evidence="1 6">Belongs to the acylphosphatase family.</text>
</comment>
<feature type="active site" evidence="5">
    <location>
        <position position="50"/>
    </location>
</feature>
<evidence type="ECO:0000259" key="7">
    <source>
        <dbReference type="PROSITE" id="PS51160"/>
    </source>
</evidence>
<reference evidence="8 9" key="1">
    <citation type="submission" date="2020-04" db="EMBL/GenBank/DDBJ databases">
        <authorList>
            <person name="Alioto T."/>
            <person name="Alioto T."/>
            <person name="Gomez Garrido J."/>
        </authorList>
    </citation>
    <scope>NUCLEOTIDE SEQUENCE [LARGE SCALE GENOMIC DNA]</scope>
</reference>